<comment type="caution">
    <text evidence="1">The sequence shown here is derived from an EMBL/GenBank/DDBJ whole genome shotgun (WGS) entry which is preliminary data.</text>
</comment>
<keyword evidence="2" id="KW-1185">Reference proteome</keyword>
<protein>
    <submittedName>
        <fullName evidence="1">Uncharacterized protein</fullName>
    </submittedName>
</protein>
<dbReference type="EMBL" id="BONR01000003">
    <property type="protein sequence ID" value="GIG54717.1"/>
    <property type="molecule type" value="Genomic_DNA"/>
</dbReference>
<proteinExistence type="predicted"/>
<organism evidence="1 2">
    <name type="scientific">Demequina activiva</name>
    <dbReference type="NCBI Taxonomy" id="1582364"/>
    <lineage>
        <taxon>Bacteria</taxon>
        <taxon>Bacillati</taxon>
        <taxon>Actinomycetota</taxon>
        <taxon>Actinomycetes</taxon>
        <taxon>Micrococcales</taxon>
        <taxon>Demequinaceae</taxon>
        <taxon>Demequina</taxon>
    </lineage>
</organism>
<evidence type="ECO:0000313" key="1">
    <source>
        <dbReference type="EMBL" id="GIG54717.1"/>
    </source>
</evidence>
<reference evidence="1" key="1">
    <citation type="submission" date="2021-01" db="EMBL/GenBank/DDBJ databases">
        <title>Whole genome shotgun sequence of Demequina activiva NBRC 110675.</title>
        <authorList>
            <person name="Komaki H."/>
            <person name="Tamura T."/>
        </authorList>
    </citation>
    <scope>NUCLEOTIDE SEQUENCE</scope>
    <source>
        <strain evidence="1">NBRC 110675</strain>
    </source>
</reference>
<dbReference type="AlphaFoldDB" id="A0A919UGD3"/>
<evidence type="ECO:0000313" key="2">
    <source>
        <dbReference type="Proteomes" id="UP000652354"/>
    </source>
</evidence>
<dbReference type="Proteomes" id="UP000652354">
    <property type="component" value="Unassembled WGS sequence"/>
</dbReference>
<gene>
    <name evidence="1" type="ORF">Dac01nite_14690</name>
</gene>
<accession>A0A919UGD3</accession>
<name>A0A919UGD3_9MICO</name>
<sequence length="66" mass="6733">MPLRRVESDHADAVVKGVACGDVGANDRRGARLAKDMVVSVSTDASVPGKISVPIAYSVSSPPGDP</sequence>